<dbReference type="AlphaFoldDB" id="A0AA38SWG2"/>
<dbReference type="EMBL" id="JARYMX010000006">
    <property type="protein sequence ID" value="KAJ9543971.1"/>
    <property type="molecule type" value="Genomic_DNA"/>
</dbReference>
<dbReference type="Proteomes" id="UP001172457">
    <property type="component" value="Chromosome 6"/>
</dbReference>
<organism evidence="1 2">
    <name type="scientific">Centaurea solstitialis</name>
    <name type="common">yellow star-thistle</name>
    <dbReference type="NCBI Taxonomy" id="347529"/>
    <lineage>
        <taxon>Eukaryota</taxon>
        <taxon>Viridiplantae</taxon>
        <taxon>Streptophyta</taxon>
        <taxon>Embryophyta</taxon>
        <taxon>Tracheophyta</taxon>
        <taxon>Spermatophyta</taxon>
        <taxon>Magnoliopsida</taxon>
        <taxon>eudicotyledons</taxon>
        <taxon>Gunneridae</taxon>
        <taxon>Pentapetalae</taxon>
        <taxon>asterids</taxon>
        <taxon>campanulids</taxon>
        <taxon>Asterales</taxon>
        <taxon>Asteraceae</taxon>
        <taxon>Carduoideae</taxon>
        <taxon>Cardueae</taxon>
        <taxon>Centaureinae</taxon>
        <taxon>Centaurea</taxon>
    </lineage>
</organism>
<sequence>MSQTLDQITNEKFHDLFEFWVVVQSRRCSLEFSDSSFQRSQGATIKTSRQQSSKKAWTANMARWIRYGGVFDEIGRENEYMVKYRVVVALFNALKKQFTIWERFAPRGHETVLPIASKPNEPVPFELLGAAVFEFSGVFQAFQCGPRCRHFQVIEVGRKTKVGSRWCCTHRKDKKEGGGEGMKNARGTVLVAGGVCQRRPRYGKYQIQTK</sequence>
<protein>
    <submittedName>
        <fullName evidence="1">Uncharacterized protein</fullName>
    </submittedName>
</protein>
<accession>A0AA38SWG2</accession>
<name>A0AA38SWG2_9ASTR</name>
<reference evidence="1" key="1">
    <citation type="submission" date="2023-03" db="EMBL/GenBank/DDBJ databases">
        <title>Chromosome-scale reference genome and RAD-based genetic map of yellow starthistle (Centaurea solstitialis) reveal putative structural variation and QTLs associated with invader traits.</title>
        <authorList>
            <person name="Reatini B."/>
            <person name="Cang F.A."/>
            <person name="Jiang Q."/>
            <person name="Mckibben M.T.W."/>
            <person name="Barker M.S."/>
            <person name="Rieseberg L.H."/>
            <person name="Dlugosch K.M."/>
        </authorList>
    </citation>
    <scope>NUCLEOTIDE SEQUENCE</scope>
    <source>
        <strain evidence="1">CAN-66</strain>
        <tissue evidence="1">Leaf</tissue>
    </source>
</reference>
<proteinExistence type="predicted"/>
<comment type="caution">
    <text evidence="1">The sequence shown here is derived from an EMBL/GenBank/DDBJ whole genome shotgun (WGS) entry which is preliminary data.</text>
</comment>
<evidence type="ECO:0000313" key="2">
    <source>
        <dbReference type="Proteomes" id="UP001172457"/>
    </source>
</evidence>
<evidence type="ECO:0000313" key="1">
    <source>
        <dbReference type="EMBL" id="KAJ9543971.1"/>
    </source>
</evidence>
<keyword evidence="2" id="KW-1185">Reference proteome</keyword>
<gene>
    <name evidence="1" type="ORF">OSB04_023678</name>
</gene>